<proteinExistence type="inferred from homology"/>
<evidence type="ECO:0000313" key="4">
    <source>
        <dbReference type="EMBL" id="SPC82126.1"/>
    </source>
</evidence>
<evidence type="ECO:0000256" key="1">
    <source>
        <dbReference type="ARBA" id="ARBA00009995"/>
    </source>
</evidence>
<name>A0A2N9ETJ8_FAGSY</name>
<dbReference type="GO" id="GO:0080043">
    <property type="term" value="F:quercetin 3-O-glucosyltransferase activity"/>
    <property type="evidence" value="ECO:0007669"/>
    <property type="project" value="TreeGrafter"/>
</dbReference>
<reference evidence="4" key="1">
    <citation type="submission" date="2018-02" db="EMBL/GenBank/DDBJ databases">
        <authorList>
            <person name="Cohen D.B."/>
            <person name="Kent A.D."/>
        </authorList>
    </citation>
    <scope>NUCLEOTIDE SEQUENCE</scope>
</reference>
<protein>
    <submittedName>
        <fullName evidence="4">Uncharacterized protein</fullName>
    </submittedName>
</protein>
<dbReference type="Pfam" id="PF00201">
    <property type="entry name" value="UDPGT"/>
    <property type="match status" value="1"/>
</dbReference>
<dbReference type="InterPro" id="IPR002213">
    <property type="entry name" value="UDP_glucos_trans"/>
</dbReference>
<sequence>MGSLRAKMPHATGCHRLIVMQPKMSHPICDATRKNCLAPFKELVLKLNSSSEVPSVTCIISDGIMSFAIKVGEELGIPEVQFWTASACGFMAYLNFSELVKRGILPFKDENFKDDGTLDTPINWIPGMKNIRLKDFPSFIRITDTNDIMFDFLGSESQNCLNSSTIIINTFEEFEHEVLEAISSKFPNIYNIGPIHLLGRHVPESQFMSLEQHLKEFAWGLANSKHHFLWIVRPDVVMGDSAMLPEEFFEETKDRGLLTSWCPQDKVLAHPSIGVFLTHCGWNSTLESVSAGVPIICWPFFAEQQTNTRYACTIWETGVEVNHDVKRDEIEALVKEMMEGDKGKTTRQKAKEWKKKAMEATDIEGPSYKNFERLIKKVLLVSE</sequence>
<dbReference type="FunFam" id="3.40.50.2000:FF:000056">
    <property type="entry name" value="Glycosyltransferase"/>
    <property type="match status" value="1"/>
</dbReference>
<dbReference type="SUPFAM" id="SSF53756">
    <property type="entry name" value="UDP-Glycosyltransferase/glycogen phosphorylase"/>
    <property type="match status" value="1"/>
</dbReference>
<dbReference type="PANTHER" id="PTHR11926">
    <property type="entry name" value="GLUCOSYL/GLUCURONOSYL TRANSFERASES"/>
    <property type="match status" value="1"/>
</dbReference>
<comment type="similarity">
    <text evidence="1 3">Belongs to the UDP-glycosyltransferase family.</text>
</comment>
<dbReference type="PROSITE" id="PS00375">
    <property type="entry name" value="UDPGT"/>
    <property type="match status" value="1"/>
</dbReference>
<keyword evidence="3" id="KW-0328">Glycosyltransferase</keyword>
<accession>A0A2N9ETJ8</accession>
<dbReference type="InterPro" id="IPR035595">
    <property type="entry name" value="UDP_glycos_trans_CS"/>
</dbReference>
<gene>
    <name evidence="4" type="ORF">FSB_LOCUS10008</name>
</gene>
<dbReference type="PANTHER" id="PTHR11926:SF1365">
    <property type="entry name" value="GLYCOSYLTRANSFERASE"/>
    <property type="match status" value="1"/>
</dbReference>
<dbReference type="GO" id="GO:0080044">
    <property type="term" value="F:quercetin 7-O-glucosyltransferase activity"/>
    <property type="evidence" value="ECO:0007669"/>
    <property type="project" value="TreeGrafter"/>
</dbReference>
<dbReference type="AlphaFoldDB" id="A0A2N9ETJ8"/>
<dbReference type="FunFam" id="3.40.50.2000:FF:000430">
    <property type="entry name" value="Glycosyltransferase"/>
    <property type="match status" value="1"/>
</dbReference>
<keyword evidence="2 3" id="KW-0808">Transferase</keyword>
<dbReference type="Gene3D" id="3.40.50.2000">
    <property type="entry name" value="Glycogen Phosphorylase B"/>
    <property type="match status" value="2"/>
</dbReference>
<organism evidence="4">
    <name type="scientific">Fagus sylvatica</name>
    <name type="common">Beechnut</name>
    <dbReference type="NCBI Taxonomy" id="28930"/>
    <lineage>
        <taxon>Eukaryota</taxon>
        <taxon>Viridiplantae</taxon>
        <taxon>Streptophyta</taxon>
        <taxon>Embryophyta</taxon>
        <taxon>Tracheophyta</taxon>
        <taxon>Spermatophyta</taxon>
        <taxon>Magnoliopsida</taxon>
        <taxon>eudicotyledons</taxon>
        <taxon>Gunneridae</taxon>
        <taxon>Pentapetalae</taxon>
        <taxon>rosids</taxon>
        <taxon>fabids</taxon>
        <taxon>Fagales</taxon>
        <taxon>Fagaceae</taxon>
        <taxon>Fagus</taxon>
    </lineage>
</organism>
<evidence type="ECO:0000256" key="2">
    <source>
        <dbReference type="ARBA" id="ARBA00022679"/>
    </source>
</evidence>
<evidence type="ECO:0000256" key="3">
    <source>
        <dbReference type="RuleBase" id="RU003718"/>
    </source>
</evidence>
<dbReference type="EMBL" id="OIVN01000558">
    <property type="protein sequence ID" value="SPC82126.1"/>
    <property type="molecule type" value="Genomic_DNA"/>
</dbReference>
<dbReference type="CDD" id="cd03784">
    <property type="entry name" value="GT1_Gtf-like"/>
    <property type="match status" value="1"/>
</dbReference>